<evidence type="ECO:0000313" key="3">
    <source>
        <dbReference type="Proteomes" id="UP001273136"/>
    </source>
</evidence>
<comment type="caution">
    <text evidence="2">The sequence shown here is derived from an EMBL/GenBank/DDBJ whole genome shotgun (WGS) entry which is preliminary data.</text>
</comment>
<dbReference type="EMBL" id="JAWDKA010000001">
    <property type="protein sequence ID" value="MDV0441119.1"/>
    <property type="molecule type" value="Genomic_DNA"/>
</dbReference>
<keyword evidence="1" id="KW-0812">Transmembrane</keyword>
<reference evidence="2" key="1">
    <citation type="submission" date="2023-06" db="EMBL/GenBank/DDBJ databases">
        <title>Genome sequence of Methancorpusculaceae sp. Ag1.</title>
        <authorList>
            <person name="Protasov E."/>
            <person name="Platt K."/>
            <person name="Poehlein A."/>
            <person name="Daniel R."/>
            <person name="Brune A."/>
        </authorList>
    </citation>
    <scope>NUCLEOTIDE SEQUENCE</scope>
    <source>
        <strain evidence="2">Ag1</strain>
    </source>
</reference>
<gene>
    <name evidence="2" type="ORF">McpAg1_02980</name>
</gene>
<keyword evidence="3" id="KW-1185">Reference proteome</keyword>
<feature type="transmembrane region" description="Helical" evidence="1">
    <location>
        <begin position="242"/>
        <end position="261"/>
    </location>
</feature>
<sequence>MYWLTPKYCVPNADQYGNPSWHTGFYSYTPGDSAPVKLNVPGEDFVTDGHYFLSMQSDYWPRDITFTLSDLLTREQKPLYLGGTPSPDAILISGDYLVYFPDPSAGISDAADQIHVYNLSSETEDLIENNEEGYSRYLQNIWGDILACELGDPAKRSNLTPPRFETINLKTHETESLQLPEGSNPSWVYPPYAVLPEYNEASDKILIKLATLEMPPVVQSIAAVSSTEQMVLPESTRAGSPLAMTFGLITFALACVLAIIWRNK</sequence>
<proteinExistence type="predicted"/>
<name>A0AAE4MBD6_9EURY</name>
<dbReference type="Proteomes" id="UP001273136">
    <property type="component" value="Unassembled WGS sequence"/>
</dbReference>
<organism evidence="2 3">
    <name type="scientific">Methanorbis furvi</name>
    <dbReference type="NCBI Taxonomy" id="3028299"/>
    <lineage>
        <taxon>Archaea</taxon>
        <taxon>Methanobacteriati</taxon>
        <taxon>Methanobacteriota</taxon>
        <taxon>Stenosarchaea group</taxon>
        <taxon>Methanomicrobia</taxon>
        <taxon>Methanomicrobiales</taxon>
        <taxon>Methanocorpusculaceae</taxon>
        <taxon>Methanorbis</taxon>
    </lineage>
</organism>
<keyword evidence="1" id="KW-1133">Transmembrane helix</keyword>
<accession>A0AAE4MBD6</accession>
<dbReference type="AlphaFoldDB" id="A0AAE4MBD6"/>
<evidence type="ECO:0000313" key="2">
    <source>
        <dbReference type="EMBL" id="MDV0441119.1"/>
    </source>
</evidence>
<keyword evidence="1" id="KW-0472">Membrane</keyword>
<protein>
    <submittedName>
        <fullName evidence="2">Uncharacterized protein</fullName>
    </submittedName>
</protein>
<evidence type="ECO:0000256" key="1">
    <source>
        <dbReference type="SAM" id="Phobius"/>
    </source>
</evidence>